<dbReference type="Gene3D" id="3.40.50.1240">
    <property type="entry name" value="Phosphoglycerate mutase-like"/>
    <property type="match status" value="1"/>
</dbReference>
<dbReference type="InterPro" id="IPR050275">
    <property type="entry name" value="PGM_Phosphatase"/>
</dbReference>
<sequence>MVVIDFVRHAQGYHNLCSDNLKMPDPLLTSLGEEQCATLQQVYGADNHAKVRLLVSSPLRRTLQTTLLSFAPVSQRGVRVLAVPELQEVSAMPSDVGSPRAVLEKQTDLFSADRVDLSRLHVGWTNKGPGSPYAFALPVLAARAKSARRILRDLTKDLGADDRVVVVTHGGFLHFLTEDYEGVDPGRGTAWKNTEWRSYEFVSEEDDNVSLKETAESVKRRAGSEAGLTTQEQIELAAVYHGFLASEQAHWPKPRPEDIRDYETALSEPQEVDVAA</sequence>
<organism evidence="2 3">
    <name type="scientific">Sporothrix schenckii 1099-18</name>
    <dbReference type="NCBI Taxonomy" id="1397361"/>
    <lineage>
        <taxon>Eukaryota</taxon>
        <taxon>Fungi</taxon>
        <taxon>Dikarya</taxon>
        <taxon>Ascomycota</taxon>
        <taxon>Pezizomycotina</taxon>
        <taxon>Sordariomycetes</taxon>
        <taxon>Sordariomycetidae</taxon>
        <taxon>Ophiostomatales</taxon>
        <taxon>Ophiostomataceae</taxon>
        <taxon>Sporothrix</taxon>
    </lineage>
</organism>
<evidence type="ECO:0000313" key="3">
    <source>
        <dbReference type="Proteomes" id="UP000033710"/>
    </source>
</evidence>
<dbReference type="PANTHER" id="PTHR48100">
    <property type="entry name" value="BROAD-SPECIFICITY PHOSPHATASE YOR283W-RELATED"/>
    <property type="match status" value="1"/>
</dbReference>
<reference evidence="2 3" key="2">
    <citation type="journal article" date="2015" name="Eukaryot. Cell">
        <title>Asexual propagation of a virulent clone complex in a human and feline outbreak of sporotrichosis.</title>
        <authorList>
            <person name="Teixeira Mde M."/>
            <person name="Rodrigues A.M."/>
            <person name="Tsui C.K."/>
            <person name="de Almeida L.G."/>
            <person name="Van Diepeningen A.D."/>
            <person name="van den Ende B.G."/>
            <person name="Fernandes G.F."/>
            <person name="Kano R."/>
            <person name="Hamelin R.C."/>
            <person name="Lopes-Bezerra L.M."/>
            <person name="Vasconcelos A.T."/>
            <person name="de Hoog S."/>
            <person name="de Camargo Z.P."/>
            <person name="Felipe M.S."/>
        </authorList>
    </citation>
    <scope>NUCLEOTIDE SEQUENCE [LARGE SCALE GENOMIC DNA]</scope>
    <source>
        <strain evidence="2 3">1099-18</strain>
    </source>
</reference>
<dbReference type="InterPro" id="IPR029033">
    <property type="entry name" value="His_PPase_superfam"/>
</dbReference>
<protein>
    <submittedName>
        <fullName evidence="2">Phosphoglycerate mutase family protein</fullName>
    </submittedName>
</protein>
<dbReference type="VEuPathDB" id="FungiDB:SPSK_05512"/>
<reference evidence="2 3" key="1">
    <citation type="journal article" date="2014" name="BMC Genomics">
        <title>Comparative genomics of the major fungal agents of human and animal Sporotrichosis: Sporothrix schenckii and Sporothrix brasiliensis.</title>
        <authorList>
            <person name="Teixeira M.M."/>
            <person name="de Almeida L.G."/>
            <person name="Kubitschek-Barreira P."/>
            <person name="Alves F.L."/>
            <person name="Kioshima E.S."/>
            <person name="Abadio A.K."/>
            <person name="Fernandes L."/>
            <person name="Derengowski L.S."/>
            <person name="Ferreira K.S."/>
            <person name="Souza R.C."/>
            <person name="Ruiz J.C."/>
            <person name="de Andrade N.C."/>
            <person name="Paes H.C."/>
            <person name="Nicola A.M."/>
            <person name="Albuquerque P."/>
            <person name="Gerber A.L."/>
            <person name="Martins V.P."/>
            <person name="Peconick L.D."/>
            <person name="Neto A.V."/>
            <person name="Chaucanez C.B."/>
            <person name="Silva P.A."/>
            <person name="Cunha O.L."/>
            <person name="de Oliveira F.F."/>
            <person name="dos Santos T.C."/>
            <person name="Barros A.L."/>
            <person name="Soares M.A."/>
            <person name="de Oliveira L.M."/>
            <person name="Marini M.M."/>
            <person name="Villalobos-Duno H."/>
            <person name="Cunha M.M."/>
            <person name="de Hoog S."/>
            <person name="da Silveira J.F."/>
            <person name="Henrissat B."/>
            <person name="Nino-Vega G.A."/>
            <person name="Cisalpino P.S."/>
            <person name="Mora-Montes H.M."/>
            <person name="Almeida S.R."/>
            <person name="Stajich J.E."/>
            <person name="Lopes-Bezerra L.M."/>
            <person name="Vasconcelos A.T."/>
            <person name="Felipe M.S."/>
        </authorList>
    </citation>
    <scope>NUCLEOTIDE SEQUENCE [LARGE SCALE GENOMIC DNA]</scope>
    <source>
        <strain evidence="2 3">1099-18</strain>
    </source>
</reference>
<dbReference type="OrthoDB" id="496981at2759"/>
<dbReference type="GO" id="GO:0005737">
    <property type="term" value="C:cytoplasm"/>
    <property type="evidence" value="ECO:0007669"/>
    <property type="project" value="TreeGrafter"/>
</dbReference>
<comment type="caution">
    <text evidence="2">The sequence shown here is derived from an EMBL/GenBank/DDBJ whole genome shotgun (WGS) entry which is preliminary data.</text>
</comment>
<accession>A0A0F2LUZ7</accession>
<dbReference type="GeneID" id="27667534"/>
<dbReference type="GO" id="GO:0016791">
    <property type="term" value="F:phosphatase activity"/>
    <property type="evidence" value="ECO:0007669"/>
    <property type="project" value="TreeGrafter"/>
</dbReference>
<dbReference type="PANTHER" id="PTHR48100:SF54">
    <property type="entry name" value="PHOSPHATASE SPAC5H10.03-RELATED"/>
    <property type="match status" value="1"/>
</dbReference>
<dbReference type="SUPFAM" id="SSF53254">
    <property type="entry name" value="Phosphoglycerate mutase-like"/>
    <property type="match status" value="1"/>
</dbReference>
<feature type="region of interest" description="Disordered" evidence="1">
    <location>
        <begin position="249"/>
        <end position="276"/>
    </location>
</feature>
<dbReference type="InterPro" id="IPR013078">
    <property type="entry name" value="His_Pase_superF_clade-1"/>
</dbReference>
<name>A0A0F2LUZ7_SPOSC</name>
<gene>
    <name evidence="2" type="ORF">SPSK_05512</name>
</gene>
<feature type="compositionally biased region" description="Basic and acidic residues" evidence="1">
    <location>
        <begin position="254"/>
        <end position="263"/>
    </location>
</feature>
<dbReference type="EMBL" id="AXCR01000012">
    <property type="protein sequence ID" value="KJR80664.1"/>
    <property type="molecule type" value="Genomic_DNA"/>
</dbReference>
<dbReference type="Proteomes" id="UP000033710">
    <property type="component" value="Unassembled WGS sequence"/>
</dbReference>
<dbReference type="AlphaFoldDB" id="A0A0F2LUZ7"/>
<evidence type="ECO:0000256" key="1">
    <source>
        <dbReference type="SAM" id="MobiDB-lite"/>
    </source>
</evidence>
<dbReference type="Pfam" id="PF00300">
    <property type="entry name" value="His_Phos_1"/>
    <property type="match status" value="1"/>
</dbReference>
<dbReference type="KEGG" id="ssck:SPSK_05512"/>
<proteinExistence type="predicted"/>
<evidence type="ECO:0000313" key="2">
    <source>
        <dbReference type="EMBL" id="KJR80664.1"/>
    </source>
</evidence>
<dbReference type="RefSeq" id="XP_016583340.1">
    <property type="nucleotide sequence ID" value="XM_016732257.1"/>
</dbReference>
<dbReference type="SMART" id="SM00855">
    <property type="entry name" value="PGAM"/>
    <property type="match status" value="1"/>
</dbReference>